<reference evidence="1 2" key="1">
    <citation type="submission" date="2009-11" db="EMBL/GenBank/DDBJ databases">
        <title>Annotation of Allomyces macrogynus ATCC 38327.</title>
        <authorList>
            <consortium name="The Broad Institute Genome Sequencing Platform"/>
            <person name="Russ C."/>
            <person name="Cuomo C."/>
            <person name="Burger G."/>
            <person name="Gray M.W."/>
            <person name="Holland P.W.H."/>
            <person name="King N."/>
            <person name="Lang F.B.F."/>
            <person name="Roger A.J."/>
            <person name="Ruiz-Trillo I."/>
            <person name="Young S.K."/>
            <person name="Zeng Q."/>
            <person name="Gargeya S."/>
            <person name="Fitzgerald M."/>
            <person name="Haas B."/>
            <person name="Abouelleil A."/>
            <person name="Alvarado L."/>
            <person name="Arachchi H.M."/>
            <person name="Berlin A."/>
            <person name="Chapman S.B."/>
            <person name="Gearin G."/>
            <person name="Goldberg J."/>
            <person name="Griggs A."/>
            <person name="Gujja S."/>
            <person name="Hansen M."/>
            <person name="Heiman D."/>
            <person name="Howarth C."/>
            <person name="Larimer J."/>
            <person name="Lui A."/>
            <person name="MacDonald P.J.P."/>
            <person name="McCowen C."/>
            <person name="Montmayeur A."/>
            <person name="Murphy C."/>
            <person name="Neiman D."/>
            <person name="Pearson M."/>
            <person name="Priest M."/>
            <person name="Roberts A."/>
            <person name="Saif S."/>
            <person name="Shea T."/>
            <person name="Sisk P."/>
            <person name="Stolte C."/>
            <person name="Sykes S."/>
            <person name="Wortman J."/>
            <person name="Nusbaum C."/>
            <person name="Birren B."/>
        </authorList>
    </citation>
    <scope>NUCLEOTIDE SEQUENCE [LARGE SCALE GENOMIC DNA]</scope>
    <source>
        <strain evidence="1 2">ATCC 38327</strain>
    </source>
</reference>
<reference evidence="2" key="2">
    <citation type="submission" date="2009-11" db="EMBL/GenBank/DDBJ databases">
        <title>The Genome Sequence of Allomyces macrogynus strain ATCC 38327.</title>
        <authorList>
            <consortium name="The Broad Institute Genome Sequencing Platform"/>
            <person name="Russ C."/>
            <person name="Cuomo C."/>
            <person name="Shea T."/>
            <person name="Young S.K."/>
            <person name="Zeng Q."/>
            <person name="Koehrsen M."/>
            <person name="Haas B."/>
            <person name="Borodovsky M."/>
            <person name="Guigo R."/>
            <person name="Alvarado L."/>
            <person name="Berlin A."/>
            <person name="Borenstein D."/>
            <person name="Chen Z."/>
            <person name="Engels R."/>
            <person name="Freedman E."/>
            <person name="Gellesch M."/>
            <person name="Goldberg J."/>
            <person name="Griggs A."/>
            <person name="Gujja S."/>
            <person name="Heiman D."/>
            <person name="Hepburn T."/>
            <person name="Howarth C."/>
            <person name="Jen D."/>
            <person name="Larson L."/>
            <person name="Lewis B."/>
            <person name="Mehta T."/>
            <person name="Park D."/>
            <person name="Pearson M."/>
            <person name="Roberts A."/>
            <person name="Saif S."/>
            <person name="Shenoy N."/>
            <person name="Sisk P."/>
            <person name="Stolte C."/>
            <person name="Sykes S."/>
            <person name="Walk T."/>
            <person name="White J."/>
            <person name="Yandava C."/>
            <person name="Burger G."/>
            <person name="Gray M.W."/>
            <person name="Holland P.W.H."/>
            <person name="King N."/>
            <person name="Lang F.B.F."/>
            <person name="Roger A.J."/>
            <person name="Ruiz-Trillo I."/>
            <person name="Lander E."/>
            <person name="Nusbaum C."/>
        </authorList>
    </citation>
    <scope>NUCLEOTIDE SEQUENCE [LARGE SCALE GENOMIC DNA]</scope>
    <source>
        <strain evidence="2">ATCC 38327</strain>
    </source>
</reference>
<name>A0A0L0SLQ4_ALLM3</name>
<dbReference type="AlphaFoldDB" id="A0A0L0SLQ4"/>
<gene>
    <name evidence="1" type="ORF">AMAG_08454</name>
</gene>
<sequence length="248" mass="27135">MTRHEPDWRQLSRDACKLIASSSCPDRDLRSTWSESMNAAVTNFTQPEDPGDYDHCPPGWTQLREDMERAIRIGLVAAMSHGDMGLAVELVLAGRSARVSNAHVEAVAQMMVHGTPSWVSTGHKVAWPSALIMLAFHALLHREPDPARQVAILAVLVRVSAVGNANYAVCYLEQLTDTLREMDPRAVLPASIQRAAENLTTFVADVAQGRIHGLSRRDAEHHAGWGDAANEFCALAAGIFGDRNDHVE</sequence>
<evidence type="ECO:0000313" key="1">
    <source>
        <dbReference type="EMBL" id="KNE63315.1"/>
    </source>
</evidence>
<proteinExistence type="predicted"/>
<dbReference type="OrthoDB" id="10398531at2759"/>
<dbReference type="EMBL" id="GG745342">
    <property type="protein sequence ID" value="KNE63315.1"/>
    <property type="molecule type" value="Genomic_DNA"/>
</dbReference>
<organism evidence="1 2">
    <name type="scientific">Allomyces macrogynus (strain ATCC 38327)</name>
    <name type="common">Allomyces javanicus var. macrogynus</name>
    <dbReference type="NCBI Taxonomy" id="578462"/>
    <lineage>
        <taxon>Eukaryota</taxon>
        <taxon>Fungi</taxon>
        <taxon>Fungi incertae sedis</taxon>
        <taxon>Blastocladiomycota</taxon>
        <taxon>Blastocladiomycetes</taxon>
        <taxon>Blastocladiales</taxon>
        <taxon>Blastocladiaceae</taxon>
        <taxon>Allomyces</taxon>
    </lineage>
</organism>
<dbReference type="VEuPathDB" id="FungiDB:AMAG_08454"/>
<protein>
    <submittedName>
        <fullName evidence="1">Uncharacterized protein</fullName>
    </submittedName>
</protein>
<evidence type="ECO:0000313" key="2">
    <source>
        <dbReference type="Proteomes" id="UP000054350"/>
    </source>
</evidence>
<dbReference type="Proteomes" id="UP000054350">
    <property type="component" value="Unassembled WGS sequence"/>
</dbReference>
<keyword evidence="2" id="KW-1185">Reference proteome</keyword>
<accession>A0A0L0SLQ4</accession>